<dbReference type="PROSITE" id="PS50195">
    <property type="entry name" value="PX"/>
    <property type="match status" value="1"/>
</dbReference>
<dbReference type="AlphaFoldDB" id="A0A833SQC7"/>
<dbReference type="Gene3D" id="3.30.1520.10">
    <property type="entry name" value="Phox-like domain"/>
    <property type="match status" value="1"/>
</dbReference>
<keyword evidence="3" id="KW-1185">Reference proteome</keyword>
<dbReference type="Pfam" id="PF00787">
    <property type="entry name" value="PX"/>
    <property type="match status" value="1"/>
</dbReference>
<gene>
    <name evidence="2" type="ORF">GN244_ATG09952</name>
</gene>
<comment type="caution">
    <text evidence="2">The sequence shown here is derived from an EMBL/GenBank/DDBJ whole genome shotgun (WGS) entry which is preliminary data.</text>
</comment>
<dbReference type="SUPFAM" id="SSF64268">
    <property type="entry name" value="PX domain"/>
    <property type="match status" value="1"/>
</dbReference>
<organism evidence="2 3">
    <name type="scientific">Phytophthora infestans</name>
    <name type="common">Potato late blight agent</name>
    <name type="synonym">Botrytis infestans</name>
    <dbReference type="NCBI Taxonomy" id="4787"/>
    <lineage>
        <taxon>Eukaryota</taxon>
        <taxon>Sar</taxon>
        <taxon>Stramenopiles</taxon>
        <taxon>Oomycota</taxon>
        <taxon>Peronosporomycetes</taxon>
        <taxon>Peronosporales</taxon>
        <taxon>Peronosporaceae</taxon>
        <taxon>Phytophthora</taxon>
    </lineage>
</organism>
<accession>A0A833SQC7</accession>
<dbReference type="EMBL" id="WSZM01000225">
    <property type="protein sequence ID" value="KAF4037937.1"/>
    <property type="molecule type" value="Genomic_DNA"/>
</dbReference>
<proteinExistence type="predicted"/>
<sequence length="459" mass="51873">MRVSPPLAARHITAFANPTKDGYTLDWLLLQRDLEKAQMSPPMGSAKGELYFRIRRVVMSSCANESRRHWSLSLHAFEQNFFFFLRAAVTLGLVSPFTQLPNAQPAFLSSTQPSRALRTQFDTYLILNFAPDTARPAATEQSVGIMRIIAPPPPSYGLRYSESDVPERFDPSFQLPPSANRNSLAALEKPTGLNDPFALRDSYTSEASGFDVLNFWNIEADHEASASQLLTPTGFQDPYHGVTIDVNNHSINNQGVVMYHVDIKGPDGILSTYTIRRRFRAFKNLHTELSRLLLEYQDSRAQLDAALAARAPSNLDGPENHIPLSPHSAAALEKRPPVSNTNYRTVKLPSLPSAGVWSYLKRHDVRLVEQRKKRFQEILRLAIRHPATKHSPVLDEFLSVAPSEISQRGSSYVSLQDYSVPVFDRQRESIERRQRKMRVLEDRRLRAGSDSQFGERPHQ</sequence>
<dbReference type="InterPro" id="IPR001683">
    <property type="entry name" value="PX_dom"/>
</dbReference>
<dbReference type="Proteomes" id="UP000602510">
    <property type="component" value="Unassembled WGS sequence"/>
</dbReference>
<evidence type="ECO:0000313" key="2">
    <source>
        <dbReference type="EMBL" id="KAF4037937.1"/>
    </source>
</evidence>
<dbReference type="CDD" id="cd06093">
    <property type="entry name" value="PX_domain"/>
    <property type="match status" value="1"/>
</dbReference>
<name>A0A833SQC7_PHYIN</name>
<evidence type="ECO:0000259" key="1">
    <source>
        <dbReference type="PROSITE" id="PS50195"/>
    </source>
</evidence>
<reference evidence="2" key="1">
    <citation type="submission" date="2020-04" db="EMBL/GenBank/DDBJ databases">
        <title>Hybrid Assembly of Korean Phytophthora infestans isolates.</title>
        <authorList>
            <person name="Prokchorchik M."/>
            <person name="Lee Y."/>
            <person name="Seo J."/>
            <person name="Cho J.-H."/>
            <person name="Park Y.-E."/>
            <person name="Jang D.-C."/>
            <person name="Im J.-S."/>
            <person name="Choi J.-G."/>
            <person name="Park H.-J."/>
            <person name="Lee G.-B."/>
            <person name="Lee Y.-G."/>
            <person name="Hong S.-Y."/>
            <person name="Cho K."/>
            <person name="Sohn K.H."/>
        </authorList>
    </citation>
    <scope>NUCLEOTIDE SEQUENCE</scope>
    <source>
        <strain evidence="2">KR_1_A1</strain>
    </source>
</reference>
<dbReference type="GO" id="GO:0035091">
    <property type="term" value="F:phosphatidylinositol binding"/>
    <property type="evidence" value="ECO:0007669"/>
    <property type="project" value="InterPro"/>
</dbReference>
<dbReference type="InterPro" id="IPR036871">
    <property type="entry name" value="PX_dom_sf"/>
</dbReference>
<dbReference type="SMART" id="SM00312">
    <property type="entry name" value="PX"/>
    <property type="match status" value="1"/>
</dbReference>
<evidence type="ECO:0000313" key="3">
    <source>
        <dbReference type="Proteomes" id="UP000602510"/>
    </source>
</evidence>
<protein>
    <submittedName>
        <fullName evidence="2">PX domain-containing protein</fullName>
    </submittedName>
</protein>
<feature type="domain" description="PX" evidence="1">
    <location>
        <begin position="237"/>
        <end position="405"/>
    </location>
</feature>